<dbReference type="RefSeq" id="WP_183377019.1">
    <property type="nucleotide sequence ID" value="NZ_CBCSFZ010000046.1"/>
</dbReference>
<organism evidence="2 3">
    <name type="scientific">Helcobacillus massiliensis</name>
    <dbReference type="NCBI Taxonomy" id="521392"/>
    <lineage>
        <taxon>Bacteria</taxon>
        <taxon>Bacillati</taxon>
        <taxon>Actinomycetota</taxon>
        <taxon>Actinomycetes</taxon>
        <taxon>Micrococcales</taxon>
        <taxon>Dermabacteraceae</taxon>
        <taxon>Helcobacillus</taxon>
    </lineage>
</organism>
<gene>
    <name evidence="2" type="ORF">FHX50_001966</name>
</gene>
<name>A0A839QXX7_9MICO</name>
<sequence>MRARLTNGQGQRPSWWRRTRRRIGDGLDCLDCCVLIPGLLLVGSVGSVVAVLGDGAA</sequence>
<evidence type="ECO:0000313" key="3">
    <source>
        <dbReference type="Proteomes" id="UP000568050"/>
    </source>
</evidence>
<keyword evidence="1" id="KW-0472">Membrane</keyword>
<feature type="transmembrane region" description="Helical" evidence="1">
    <location>
        <begin position="27"/>
        <end position="52"/>
    </location>
</feature>
<evidence type="ECO:0000313" key="2">
    <source>
        <dbReference type="EMBL" id="MBB3023669.1"/>
    </source>
</evidence>
<keyword evidence="1" id="KW-0812">Transmembrane</keyword>
<comment type="caution">
    <text evidence="2">The sequence shown here is derived from an EMBL/GenBank/DDBJ whole genome shotgun (WGS) entry which is preliminary data.</text>
</comment>
<dbReference type="EMBL" id="JACHWP010000009">
    <property type="protein sequence ID" value="MBB3023669.1"/>
    <property type="molecule type" value="Genomic_DNA"/>
</dbReference>
<reference evidence="2 3" key="1">
    <citation type="submission" date="2020-08" db="EMBL/GenBank/DDBJ databases">
        <title>Sequencing the genomes of 1000 actinobacteria strains.</title>
        <authorList>
            <person name="Klenk H.-P."/>
        </authorList>
    </citation>
    <scope>NUCLEOTIDE SEQUENCE [LARGE SCALE GENOMIC DNA]</scope>
    <source>
        <strain evidence="2 3">DSM 23040</strain>
    </source>
</reference>
<keyword evidence="3" id="KW-1185">Reference proteome</keyword>
<accession>A0A839QXX7</accession>
<keyword evidence="1" id="KW-1133">Transmembrane helix</keyword>
<proteinExistence type="predicted"/>
<evidence type="ECO:0000256" key="1">
    <source>
        <dbReference type="SAM" id="Phobius"/>
    </source>
</evidence>
<dbReference type="Proteomes" id="UP000568050">
    <property type="component" value="Unassembled WGS sequence"/>
</dbReference>
<dbReference type="AlphaFoldDB" id="A0A839QXX7"/>
<protein>
    <submittedName>
        <fullName evidence="2">Uncharacterized protein</fullName>
    </submittedName>
</protein>